<dbReference type="InterPro" id="IPR021428">
    <property type="entry name" value="DUF3078"/>
</dbReference>
<dbReference type="Proteomes" id="UP000643701">
    <property type="component" value="Unassembled WGS sequence"/>
</dbReference>
<dbReference type="AlphaFoldDB" id="A0A967AD24"/>
<dbReference type="EMBL" id="JAANAS010000036">
    <property type="protein sequence ID" value="NGZ89378.1"/>
    <property type="molecule type" value="Genomic_DNA"/>
</dbReference>
<gene>
    <name evidence="1" type="ORF">G7034_03835</name>
</gene>
<keyword evidence="2" id="KW-1185">Reference proteome</keyword>
<evidence type="ECO:0000313" key="1">
    <source>
        <dbReference type="EMBL" id="NGZ89378.1"/>
    </source>
</evidence>
<protein>
    <submittedName>
        <fullName evidence="1">DUF3078 domain-containing protein</fullName>
    </submittedName>
</protein>
<evidence type="ECO:0000313" key="2">
    <source>
        <dbReference type="Proteomes" id="UP000643701"/>
    </source>
</evidence>
<organism evidence="1 2">
    <name type="scientific">Psychroflexus maritimus</name>
    <dbReference type="NCBI Taxonomy" id="2714865"/>
    <lineage>
        <taxon>Bacteria</taxon>
        <taxon>Pseudomonadati</taxon>
        <taxon>Bacteroidota</taxon>
        <taxon>Flavobacteriia</taxon>
        <taxon>Flavobacteriales</taxon>
        <taxon>Flavobacteriaceae</taxon>
        <taxon>Psychroflexus</taxon>
    </lineage>
</organism>
<dbReference type="Pfam" id="PF11276">
    <property type="entry name" value="DUF3078"/>
    <property type="match status" value="1"/>
</dbReference>
<sequence>MTRLLLILFLAFYSVQILGQRHPMFFEEERPLNVFLKTPKVTQLVKDYKDIKFSEVKKYHFIAILQPKTWWRHSNRFSFDFSQLSLTNWNAGGQSSINGLADVRIKRVFNKGLIRWNNEFIGRFGLNRQQGQGLRKTDDHLELVSTFGYKFSNDSNWYYTVRSSFQSQFSDSYNYPNRDNSISHFMAPGYFFLGAGAEYKVDKNDLLFYVSPLTQKTTFVLNQRLANDGAFGMREAQRDLNGNLISKGQRMRGETGILLKNEYRRKITEDIEAFSRLSLFTDYFRKFGNIDVDWELMIDFRVNEFIKARIGSHIRYDDDIKVQRKNEVGELVDDGPRIQWKQQLGIGVLIEI</sequence>
<accession>A0A967AD24</accession>
<comment type="caution">
    <text evidence="1">The sequence shown here is derived from an EMBL/GenBank/DDBJ whole genome shotgun (WGS) entry which is preliminary data.</text>
</comment>
<dbReference type="RefSeq" id="WP_166399646.1">
    <property type="nucleotide sequence ID" value="NZ_JAANAS010000036.1"/>
</dbReference>
<name>A0A967AD24_9FLAO</name>
<proteinExistence type="predicted"/>
<reference evidence="1" key="1">
    <citation type="submission" date="2020-03" db="EMBL/GenBank/DDBJ databases">
        <title>Psychroflexus Maritimus sp. nov., isolate from marine sediment.</title>
        <authorList>
            <person name="Zhong Y.-L."/>
        </authorList>
    </citation>
    <scope>NUCLEOTIDE SEQUENCE</scope>
    <source>
        <strain evidence="1">C1</strain>
    </source>
</reference>